<name>A0A4U5PK82_POPAL</name>
<dbReference type="SUPFAM" id="SSF52047">
    <property type="entry name" value="RNI-like"/>
    <property type="match status" value="1"/>
</dbReference>
<dbReference type="Pfam" id="PF13516">
    <property type="entry name" value="LRR_6"/>
    <property type="match status" value="1"/>
</dbReference>
<dbReference type="InterPro" id="IPR001611">
    <property type="entry name" value="Leu-rich_rpt"/>
</dbReference>
<dbReference type="InterPro" id="IPR032675">
    <property type="entry name" value="LRR_dom_sf"/>
</dbReference>
<accession>A0A4U5PK82</accession>
<gene>
    <name evidence="1" type="ORF">D5086_0000215000</name>
</gene>
<dbReference type="SUPFAM" id="SSF81383">
    <property type="entry name" value="F-box domain"/>
    <property type="match status" value="1"/>
</dbReference>
<dbReference type="AlphaFoldDB" id="A0A4U5PK82"/>
<dbReference type="SMART" id="SM00367">
    <property type="entry name" value="LRR_CC"/>
    <property type="match status" value="4"/>
</dbReference>
<protein>
    <submittedName>
        <fullName evidence="1">SKP1 INTERACTING PARTNER 1 family protein</fullName>
    </submittedName>
</protein>
<evidence type="ECO:0000313" key="1">
    <source>
        <dbReference type="EMBL" id="TKR97277.1"/>
    </source>
</evidence>
<proteinExistence type="predicted"/>
<sequence length="314" mass="36027">MKRNEDTDVVETDAVSGHVADWAELTYECLTNILSRLTFEHRWRGPMLVCKGWLIACKDPSLNKRFDLDTQFDSVIESPRWWTPDFERKIDSMLLSVITFSDGSLTEIRTQHCSDLSVTFAAERCSNLQVLSIKSCRNVTDASMAQIAYKCAKLKELDISYCFEISHESLVMMGRNCPNLRVLKRNQMNWLDASEHVGIVPDDYLNTCPQDGDLEAGAIGKYMPNLVHLELRFSKMSAKGLVSICEGCLNLEYLNLSGCANLTSRDIVKATLGLKNLKEIKKPNFYIPRSVFHTERYGHWRLYDERFQTDIFRI</sequence>
<dbReference type="Gene3D" id="3.80.10.10">
    <property type="entry name" value="Ribonuclease Inhibitor"/>
    <property type="match status" value="1"/>
</dbReference>
<dbReference type="FunFam" id="3.80.10.10:FF:000674">
    <property type="entry name" value="F-box protein SKIP1"/>
    <property type="match status" value="1"/>
</dbReference>
<dbReference type="Gene3D" id="1.20.1280.50">
    <property type="match status" value="1"/>
</dbReference>
<dbReference type="EMBL" id="RCHU01000722">
    <property type="protein sequence ID" value="TKR97277.1"/>
    <property type="molecule type" value="Genomic_DNA"/>
</dbReference>
<dbReference type="PANTHER" id="PTHR38926">
    <property type="entry name" value="F-BOX DOMAIN CONTAINING PROTEIN, EXPRESSED"/>
    <property type="match status" value="1"/>
</dbReference>
<organism evidence="1">
    <name type="scientific">Populus alba</name>
    <name type="common">White poplar</name>
    <dbReference type="NCBI Taxonomy" id="43335"/>
    <lineage>
        <taxon>Eukaryota</taxon>
        <taxon>Viridiplantae</taxon>
        <taxon>Streptophyta</taxon>
        <taxon>Embryophyta</taxon>
        <taxon>Tracheophyta</taxon>
        <taxon>Spermatophyta</taxon>
        <taxon>Magnoliopsida</taxon>
        <taxon>eudicotyledons</taxon>
        <taxon>Gunneridae</taxon>
        <taxon>Pentapetalae</taxon>
        <taxon>rosids</taxon>
        <taxon>fabids</taxon>
        <taxon>Malpighiales</taxon>
        <taxon>Salicaceae</taxon>
        <taxon>Saliceae</taxon>
        <taxon>Populus</taxon>
    </lineage>
</organism>
<comment type="caution">
    <text evidence="1">The sequence shown here is derived from an EMBL/GenBank/DDBJ whole genome shotgun (WGS) entry which is preliminary data.</text>
</comment>
<reference evidence="1" key="1">
    <citation type="submission" date="2018-10" db="EMBL/GenBank/DDBJ databases">
        <title>Population genomic analysis revealed the cold adaptation of white poplar.</title>
        <authorList>
            <person name="Liu Y.-J."/>
        </authorList>
    </citation>
    <scope>NUCLEOTIDE SEQUENCE [LARGE SCALE GENOMIC DNA]</scope>
    <source>
        <strain evidence="1">PAL-ZL1</strain>
    </source>
</reference>
<dbReference type="InterPro" id="IPR006553">
    <property type="entry name" value="Leu-rich_rpt_Cys-con_subtyp"/>
</dbReference>
<dbReference type="PANTHER" id="PTHR38926:SF5">
    <property type="entry name" value="F-BOX AND LEUCINE-RICH REPEAT PROTEIN 6"/>
    <property type="match status" value="1"/>
</dbReference>
<dbReference type="STRING" id="43335.A0A4U5PK82"/>
<dbReference type="InterPro" id="IPR036047">
    <property type="entry name" value="F-box-like_dom_sf"/>
</dbReference>